<reference evidence="5" key="1">
    <citation type="submission" date="2016-10" db="EMBL/GenBank/DDBJ databases">
        <authorList>
            <person name="Varghese N."/>
            <person name="Submissions S."/>
        </authorList>
    </citation>
    <scope>NUCLEOTIDE SEQUENCE [LARGE SCALE GENOMIC DNA]</scope>
    <source>
        <strain evidence="5">IBRC-M 10760</strain>
    </source>
</reference>
<feature type="DNA-binding region" description="H-T-H motif" evidence="2">
    <location>
        <begin position="35"/>
        <end position="54"/>
    </location>
</feature>
<dbReference type="OrthoDB" id="232588at2157"/>
<dbReference type="InterPro" id="IPR001647">
    <property type="entry name" value="HTH_TetR"/>
</dbReference>
<dbReference type="AlphaFoldDB" id="A0A1G7LFW9"/>
<evidence type="ECO:0000256" key="1">
    <source>
        <dbReference type="ARBA" id="ARBA00023125"/>
    </source>
</evidence>
<dbReference type="InterPro" id="IPR050624">
    <property type="entry name" value="HTH-type_Tx_Regulator"/>
</dbReference>
<dbReference type="InterPro" id="IPR009057">
    <property type="entry name" value="Homeodomain-like_sf"/>
</dbReference>
<keyword evidence="5" id="KW-1185">Reference proteome</keyword>
<dbReference type="Proteomes" id="UP000199076">
    <property type="component" value="Unassembled WGS sequence"/>
</dbReference>
<dbReference type="Pfam" id="PF00440">
    <property type="entry name" value="TetR_N"/>
    <property type="match status" value="1"/>
</dbReference>
<dbReference type="InterPro" id="IPR036271">
    <property type="entry name" value="Tet_transcr_reg_TetR-rel_C_sf"/>
</dbReference>
<dbReference type="PANTHER" id="PTHR43479:SF11">
    <property type="entry name" value="ACREF_ENVCD OPERON REPRESSOR-RELATED"/>
    <property type="match status" value="1"/>
</dbReference>
<keyword evidence="1 2" id="KW-0238">DNA-binding</keyword>
<accession>A0A1G7LFW9</accession>
<feature type="domain" description="HTH tetR-type" evidence="3">
    <location>
        <begin position="12"/>
        <end position="72"/>
    </location>
</feature>
<sequence>MNDDIPFEIKSTGTKGLIIESAYRALLEHGYADLTMQQIGEKLPRSTSIIYTYYDGKEHLLFDLLRHLLQWLEPKEPVTDADPHEQLLSQIDGLLNLPNKKVDRNGLVTIAVLRANTQQNVRFQEEFERIDSVYKSHFSTLIELGIENDRYCTVDPETVASYLYSTILGQIVLSVTTHESGDAASIEHEIKEYIRSRLLRN</sequence>
<gene>
    <name evidence="4" type="ORF">SAMN05216218_106263</name>
</gene>
<dbReference type="SUPFAM" id="SSF46689">
    <property type="entry name" value="Homeodomain-like"/>
    <property type="match status" value="1"/>
</dbReference>
<evidence type="ECO:0000313" key="5">
    <source>
        <dbReference type="Proteomes" id="UP000199076"/>
    </source>
</evidence>
<dbReference type="STRING" id="660518.SAMN05216218_106263"/>
<dbReference type="Gene3D" id="1.10.357.10">
    <property type="entry name" value="Tetracycline Repressor, domain 2"/>
    <property type="match status" value="1"/>
</dbReference>
<dbReference type="PROSITE" id="PS50977">
    <property type="entry name" value="HTH_TETR_2"/>
    <property type="match status" value="1"/>
</dbReference>
<proteinExistence type="predicted"/>
<dbReference type="PANTHER" id="PTHR43479">
    <property type="entry name" value="ACREF/ENVCD OPERON REPRESSOR-RELATED"/>
    <property type="match status" value="1"/>
</dbReference>
<dbReference type="RefSeq" id="WP_092691388.1">
    <property type="nucleotide sequence ID" value="NZ_FNBK01000006.1"/>
</dbReference>
<protein>
    <submittedName>
        <fullName evidence="4">DNA-binding transcriptional regulator, AcrR family</fullName>
    </submittedName>
</protein>
<dbReference type="EMBL" id="FNBK01000006">
    <property type="protein sequence ID" value="SDF47910.1"/>
    <property type="molecule type" value="Genomic_DNA"/>
</dbReference>
<evidence type="ECO:0000313" key="4">
    <source>
        <dbReference type="EMBL" id="SDF47910.1"/>
    </source>
</evidence>
<dbReference type="GO" id="GO:0003677">
    <property type="term" value="F:DNA binding"/>
    <property type="evidence" value="ECO:0007669"/>
    <property type="project" value="UniProtKB-UniRule"/>
</dbReference>
<organism evidence="4 5">
    <name type="scientific">Halorientalis regularis</name>
    <dbReference type="NCBI Taxonomy" id="660518"/>
    <lineage>
        <taxon>Archaea</taxon>
        <taxon>Methanobacteriati</taxon>
        <taxon>Methanobacteriota</taxon>
        <taxon>Stenosarchaea group</taxon>
        <taxon>Halobacteria</taxon>
        <taxon>Halobacteriales</taxon>
        <taxon>Haloarculaceae</taxon>
        <taxon>Halorientalis</taxon>
    </lineage>
</organism>
<evidence type="ECO:0000259" key="3">
    <source>
        <dbReference type="PROSITE" id="PS50977"/>
    </source>
</evidence>
<name>A0A1G7LFW9_9EURY</name>
<dbReference type="SUPFAM" id="SSF48498">
    <property type="entry name" value="Tetracyclin repressor-like, C-terminal domain"/>
    <property type="match status" value="1"/>
</dbReference>
<evidence type="ECO:0000256" key="2">
    <source>
        <dbReference type="PROSITE-ProRule" id="PRU00335"/>
    </source>
</evidence>